<organism evidence="2 3">
    <name type="scientific">Panicum virgatum</name>
    <name type="common">Blackwell switchgrass</name>
    <dbReference type="NCBI Taxonomy" id="38727"/>
    <lineage>
        <taxon>Eukaryota</taxon>
        <taxon>Viridiplantae</taxon>
        <taxon>Streptophyta</taxon>
        <taxon>Embryophyta</taxon>
        <taxon>Tracheophyta</taxon>
        <taxon>Spermatophyta</taxon>
        <taxon>Magnoliopsida</taxon>
        <taxon>Liliopsida</taxon>
        <taxon>Poales</taxon>
        <taxon>Poaceae</taxon>
        <taxon>PACMAD clade</taxon>
        <taxon>Panicoideae</taxon>
        <taxon>Panicodae</taxon>
        <taxon>Paniceae</taxon>
        <taxon>Panicinae</taxon>
        <taxon>Panicum</taxon>
        <taxon>Panicum sect. Hiantes</taxon>
    </lineage>
</organism>
<name>A0A8T0MNJ5_PANVG</name>
<dbReference type="EMBL" id="CM029054">
    <property type="protein sequence ID" value="KAG2538717.1"/>
    <property type="molecule type" value="Genomic_DNA"/>
</dbReference>
<comment type="caution">
    <text evidence="2">The sequence shown here is derived from an EMBL/GenBank/DDBJ whole genome shotgun (WGS) entry which is preliminary data.</text>
</comment>
<evidence type="ECO:0000313" key="3">
    <source>
        <dbReference type="Proteomes" id="UP000823388"/>
    </source>
</evidence>
<keyword evidence="3" id="KW-1185">Reference proteome</keyword>
<reference evidence="2" key="1">
    <citation type="submission" date="2020-05" db="EMBL/GenBank/DDBJ databases">
        <title>WGS assembly of Panicum virgatum.</title>
        <authorList>
            <person name="Lovell J.T."/>
            <person name="Jenkins J."/>
            <person name="Shu S."/>
            <person name="Juenger T.E."/>
            <person name="Schmutz J."/>
        </authorList>
    </citation>
    <scope>NUCLEOTIDE SEQUENCE</scope>
    <source>
        <strain evidence="2">AP13</strain>
    </source>
</reference>
<dbReference type="Proteomes" id="UP000823388">
    <property type="component" value="Chromosome 9N"/>
</dbReference>
<feature type="region of interest" description="Disordered" evidence="1">
    <location>
        <begin position="1"/>
        <end position="27"/>
    </location>
</feature>
<evidence type="ECO:0000256" key="1">
    <source>
        <dbReference type="SAM" id="MobiDB-lite"/>
    </source>
</evidence>
<evidence type="ECO:0000313" key="2">
    <source>
        <dbReference type="EMBL" id="KAG2538717.1"/>
    </source>
</evidence>
<dbReference type="AlphaFoldDB" id="A0A8T0MNJ5"/>
<gene>
    <name evidence="2" type="ORF">PVAP13_9NG422042</name>
</gene>
<proteinExistence type="predicted"/>
<sequence>MGHRWRRNKTSFNNKVETREPPVPLTGDDSTGNIDWYGKIKKIIALDLPYQKEVVIFQCDWYDGLLQIRRKVEGSKKPDWCTVVRMKPRNLFAMPEDSLVVDVEDMNVADTQREVNKWRRSGMEGVSGDATVIQRALAESVPEPNDDDLSDEEDDTHENYIDDGLIAPINSSIGKPLNTKTRNHQWSQLELNALGS</sequence>
<accession>A0A8T0MNJ5</accession>
<protein>
    <recommendedName>
        <fullName evidence="4">DUF4216 domain-containing protein</fullName>
    </recommendedName>
</protein>
<evidence type="ECO:0008006" key="4">
    <source>
        <dbReference type="Google" id="ProtNLM"/>
    </source>
</evidence>
<feature type="non-terminal residue" evidence="2">
    <location>
        <position position="196"/>
    </location>
</feature>